<feature type="chain" id="PRO_5036467140" description="C-type lectin domain-containing protein" evidence="1">
    <location>
        <begin position="19"/>
        <end position="127"/>
    </location>
</feature>
<evidence type="ECO:0000313" key="2">
    <source>
        <dbReference type="EnsemblMetazoa" id="G21031.2:cds"/>
    </source>
</evidence>
<dbReference type="Proteomes" id="UP000005408">
    <property type="component" value="Unassembled WGS sequence"/>
</dbReference>
<dbReference type="CDD" id="cd00037">
    <property type="entry name" value="CLECT"/>
    <property type="match status" value="1"/>
</dbReference>
<dbReference type="EnsemblMetazoa" id="G21031.2">
    <property type="protein sequence ID" value="G21031.2:cds"/>
    <property type="gene ID" value="G21031"/>
</dbReference>
<organism evidence="2 3">
    <name type="scientific">Magallana gigas</name>
    <name type="common">Pacific oyster</name>
    <name type="synonym">Crassostrea gigas</name>
    <dbReference type="NCBI Taxonomy" id="29159"/>
    <lineage>
        <taxon>Eukaryota</taxon>
        <taxon>Metazoa</taxon>
        <taxon>Spiralia</taxon>
        <taxon>Lophotrochozoa</taxon>
        <taxon>Mollusca</taxon>
        <taxon>Bivalvia</taxon>
        <taxon>Autobranchia</taxon>
        <taxon>Pteriomorphia</taxon>
        <taxon>Ostreida</taxon>
        <taxon>Ostreoidea</taxon>
        <taxon>Ostreidae</taxon>
        <taxon>Magallana</taxon>
    </lineage>
</organism>
<evidence type="ECO:0008006" key="4">
    <source>
        <dbReference type="Google" id="ProtNLM"/>
    </source>
</evidence>
<feature type="signal peptide" evidence="1">
    <location>
        <begin position="1"/>
        <end position="18"/>
    </location>
</feature>
<dbReference type="AlphaFoldDB" id="A0A8W8JVG1"/>
<proteinExistence type="predicted"/>
<dbReference type="SUPFAM" id="SSF56436">
    <property type="entry name" value="C-type lectin-like"/>
    <property type="match status" value="1"/>
</dbReference>
<evidence type="ECO:0000313" key="3">
    <source>
        <dbReference type="Proteomes" id="UP000005408"/>
    </source>
</evidence>
<keyword evidence="3" id="KW-1185">Reference proteome</keyword>
<dbReference type="InterPro" id="IPR016186">
    <property type="entry name" value="C-type_lectin-like/link_sf"/>
</dbReference>
<dbReference type="InterPro" id="IPR016187">
    <property type="entry name" value="CTDL_fold"/>
</dbReference>
<dbReference type="Gene3D" id="3.10.100.10">
    <property type="entry name" value="Mannose-Binding Protein A, subunit A"/>
    <property type="match status" value="1"/>
</dbReference>
<protein>
    <recommendedName>
        <fullName evidence="4">C-type lectin domain-containing protein</fullName>
    </recommendedName>
</protein>
<reference evidence="2" key="1">
    <citation type="submission" date="2022-08" db="UniProtKB">
        <authorList>
            <consortium name="EnsemblMetazoa"/>
        </authorList>
    </citation>
    <scope>IDENTIFICATION</scope>
    <source>
        <strain evidence="2">05x7-T-G4-1.051#20</strain>
    </source>
</reference>
<sequence>MDTLKLCLLSFLIHAAYGAPADECPHNLGDPKMTYSHWSSGQGPSQSGFLFSDGGHEDCALMKIHDGFRWHDYECSLFLYHYSFICQHDKLVHSHTHHTNGQHGSTTVFIPQTFPDTTPLSTDAPIP</sequence>
<name>A0A8W8JVG1_MAGGI</name>
<accession>A0A8W8JVG1</accession>
<evidence type="ECO:0000256" key="1">
    <source>
        <dbReference type="SAM" id="SignalP"/>
    </source>
</evidence>
<keyword evidence="1" id="KW-0732">Signal</keyword>